<dbReference type="SMART" id="SM00332">
    <property type="entry name" value="PP2Cc"/>
    <property type="match status" value="1"/>
</dbReference>
<dbReference type="InterPro" id="IPR000222">
    <property type="entry name" value="PP2C_BS"/>
</dbReference>
<feature type="compositionally biased region" description="Basic and acidic residues" evidence="6">
    <location>
        <begin position="1"/>
        <end position="16"/>
    </location>
</feature>
<dbReference type="Pfam" id="PF00481">
    <property type="entry name" value="PP2C"/>
    <property type="match status" value="1"/>
</dbReference>
<dbReference type="SUPFAM" id="SSF81606">
    <property type="entry name" value="PP2C-like"/>
    <property type="match status" value="1"/>
</dbReference>
<keyword evidence="2" id="KW-0479">Metal-binding</keyword>
<dbReference type="GO" id="GO:0046872">
    <property type="term" value="F:metal ion binding"/>
    <property type="evidence" value="ECO:0007669"/>
    <property type="project" value="UniProtKB-KW"/>
</dbReference>
<evidence type="ECO:0000256" key="1">
    <source>
        <dbReference type="ARBA" id="ARBA00004170"/>
    </source>
</evidence>
<dbReference type="EMBL" id="HBHP01011762">
    <property type="protein sequence ID" value="CAD9758696.1"/>
    <property type="molecule type" value="Transcribed_RNA"/>
</dbReference>
<feature type="compositionally biased region" description="Polar residues" evidence="6">
    <location>
        <begin position="32"/>
        <end position="47"/>
    </location>
</feature>
<dbReference type="SMART" id="SM00331">
    <property type="entry name" value="PP2C_SIG"/>
    <property type="match status" value="1"/>
</dbReference>
<protein>
    <recommendedName>
        <fullName evidence="7">PPM-type phosphatase domain-containing protein</fullName>
    </recommendedName>
</protein>
<dbReference type="InterPro" id="IPR015655">
    <property type="entry name" value="PP2C"/>
</dbReference>
<dbReference type="PROSITE" id="PS01032">
    <property type="entry name" value="PPM_1"/>
    <property type="match status" value="1"/>
</dbReference>
<comment type="subcellular location">
    <subcellularLocation>
        <location evidence="1">Membrane</location>
        <topology evidence="1">Peripheral membrane protein</topology>
    </subcellularLocation>
</comment>
<dbReference type="CDD" id="cd00143">
    <property type="entry name" value="PP2Cc"/>
    <property type="match status" value="1"/>
</dbReference>
<gene>
    <name evidence="8" type="ORF">LSP00402_LOCUS7310</name>
</gene>
<feature type="region of interest" description="Disordered" evidence="6">
    <location>
        <begin position="1"/>
        <end position="55"/>
    </location>
</feature>
<sequence length="372" mass="41208">MSRESCDVKNDMESSKAKKRRSRDTIGEKTNRTTGESSSNVQSSPGRQTKIGKVKRLRITIPKPEGVIQRTEVPESYKNNDSGKIERHDGDCYCGQNYAVSFRRGRRRNMEDFYSAVPEMIKGQAIGFFGVFDGHGGTNCADFSAKNLAKLVSQRIDETPRSLFHNAFEKLDDEFLSLAKRKKWNDGSTAVAALLRDRKLTIANAGDSKAVLSSMGQAVVMSKDHTPGCEEEKSRIEKQGGKVVYVRTWRVEATLAVSRAIGNRGLKAFVTSEPDVRTHSLKEGDDYLVLGTDGLWDVVKPQEAISLTSEYLNCTPPRLKEAARDLTDLAFDRGSLDNITALVIDLRPYQVPLRKAVEKSTANSEAALPANN</sequence>
<evidence type="ECO:0000259" key="7">
    <source>
        <dbReference type="PROSITE" id="PS51746"/>
    </source>
</evidence>
<dbReference type="GO" id="GO:0004722">
    <property type="term" value="F:protein serine/threonine phosphatase activity"/>
    <property type="evidence" value="ECO:0007669"/>
    <property type="project" value="InterPro"/>
</dbReference>
<reference evidence="8" key="1">
    <citation type="submission" date="2021-01" db="EMBL/GenBank/DDBJ databases">
        <authorList>
            <person name="Corre E."/>
            <person name="Pelletier E."/>
            <person name="Niang G."/>
            <person name="Scheremetjew M."/>
            <person name="Finn R."/>
            <person name="Kale V."/>
            <person name="Holt S."/>
            <person name="Cochrane G."/>
            <person name="Meng A."/>
            <person name="Brown T."/>
            <person name="Cohen L."/>
        </authorList>
    </citation>
    <scope>NUCLEOTIDE SEQUENCE</scope>
    <source>
        <strain evidence="8">CCMP622</strain>
    </source>
</reference>
<evidence type="ECO:0000256" key="2">
    <source>
        <dbReference type="ARBA" id="ARBA00022723"/>
    </source>
</evidence>
<evidence type="ECO:0000256" key="5">
    <source>
        <dbReference type="RuleBase" id="RU003465"/>
    </source>
</evidence>
<evidence type="ECO:0000256" key="6">
    <source>
        <dbReference type="SAM" id="MobiDB-lite"/>
    </source>
</evidence>
<evidence type="ECO:0000256" key="3">
    <source>
        <dbReference type="ARBA" id="ARBA00022801"/>
    </source>
</evidence>
<dbReference type="Gene3D" id="3.60.40.10">
    <property type="entry name" value="PPM-type phosphatase domain"/>
    <property type="match status" value="1"/>
</dbReference>
<dbReference type="InterPro" id="IPR001932">
    <property type="entry name" value="PPM-type_phosphatase-like_dom"/>
</dbReference>
<accession>A0A7S2X9K7</accession>
<dbReference type="PANTHER" id="PTHR47992">
    <property type="entry name" value="PROTEIN PHOSPHATASE"/>
    <property type="match status" value="1"/>
</dbReference>
<keyword evidence="3 5" id="KW-0378">Hydrolase</keyword>
<name>A0A7S2X9K7_9EUKA</name>
<dbReference type="AlphaFoldDB" id="A0A7S2X9K7"/>
<dbReference type="GO" id="GO:0016020">
    <property type="term" value="C:membrane"/>
    <property type="evidence" value="ECO:0007669"/>
    <property type="project" value="UniProtKB-SubCell"/>
</dbReference>
<dbReference type="PROSITE" id="PS51746">
    <property type="entry name" value="PPM_2"/>
    <property type="match status" value="1"/>
</dbReference>
<evidence type="ECO:0000313" key="8">
    <source>
        <dbReference type="EMBL" id="CAD9758696.1"/>
    </source>
</evidence>
<keyword evidence="4 5" id="KW-0904">Protein phosphatase</keyword>
<feature type="domain" description="PPM-type phosphatase" evidence="7">
    <location>
        <begin position="97"/>
        <end position="346"/>
    </location>
</feature>
<evidence type="ECO:0000256" key="4">
    <source>
        <dbReference type="ARBA" id="ARBA00022912"/>
    </source>
</evidence>
<dbReference type="InterPro" id="IPR036457">
    <property type="entry name" value="PPM-type-like_dom_sf"/>
</dbReference>
<proteinExistence type="inferred from homology"/>
<comment type="similarity">
    <text evidence="5">Belongs to the PP2C family.</text>
</comment>
<organism evidence="8">
    <name type="scientific">Lotharella oceanica</name>
    <dbReference type="NCBI Taxonomy" id="641309"/>
    <lineage>
        <taxon>Eukaryota</taxon>
        <taxon>Sar</taxon>
        <taxon>Rhizaria</taxon>
        <taxon>Cercozoa</taxon>
        <taxon>Chlorarachniophyceae</taxon>
        <taxon>Lotharella</taxon>
    </lineage>
</organism>